<feature type="region of interest" description="Disordered" evidence="2">
    <location>
        <begin position="1"/>
        <end position="25"/>
    </location>
</feature>
<dbReference type="Proteomes" id="UP001339911">
    <property type="component" value="Unassembled WGS sequence"/>
</dbReference>
<evidence type="ECO:0000313" key="4">
    <source>
        <dbReference type="Proteomes" id="UP001339911"/>
    </source>
</evidence>
<accession>A0ABU7S9P2</accession>
<keyword evidence="1" id="KW-0732">Signal</keyword>
<evidence type="ECO:0000256" key="1">
    <source>
        <dbReference type="ARBA" id="ARBA00022729"/>
    </source>
</evidence>
<dbReference type="InterPro" id="IPR029050">
    <property type="entry name" value="Immunoprotect_excell_Ig-like"/>
</dbReference>
<evidence type="ECO:0008006" key="5">
    <source>
        <dbReference type="Google" id="ProtNLM"/>
    </source>
</evidence>
<dbReference type="RefSeq" id="WP_331207005.1">
    <property type="nucleotide sequence ID" value="NZ_JAZGQL010000005.1"/>
</dbReference>
<feature type="compositionally biased region" description="Basic and acidic residues" evidence="2">
    <location>
        <begin position="1"/>
        <end position="10"/>
    </location>
</feature>
<name>A0ABU7S9P2_9ACTN</name>
<proteinExistence type="predicted"/>
<organism evidence="3 4">
    <name type="scientific">Plantactinospora veratri</name>
    <dbReference type="NCBI Taxonomy" id="1436122"/>
    <lineage>
        <taxon>Bacteria</taxon>
        <taxon>Bacillati</taxon>
        <taxon>Actinomycetota</taxon>
        <taxon>Actinomycetes</taxon>
        <taxon>Micromonosporales</taxon>
        <taxon>Micromonosporaceae</taxon>
        <taxon>Plantactinospora</taxon>
    </lineage>
</organism>
<evidence type="ECO:0000256" key="2">
    <source>
        <dbReference type="SAM" id="MobiDB-lite"/>
    </source>
</evidence>
<dbReference type="EMBL" id="JAZGQL010000005">
    <property type="protein sequence ID" value="MEE6306668.1"/>
    <property type="molecule type" value="Genomic_DNA"/>
</dbReference>
<gene>
    <name evidence="3" type="ORF">V1634_07505</name>
</gene>
<comment type="caution">
    <text evidence="3">The sequence shown here is derived from an EMBL/GenBank/DDBJ whole genome shotgun (WGS) entry which is preliminary data.</text>
</comment>
<evidence type="ECO:0000313" key="3">
    <source>
        <dbReference type="EMBL" id="MEE6306668.1"/>
    </source>
</evidence>
<keyword evidence="4" id="KW-1185">Reference proteome</keyword>
<reference evidence="3 4" key="1">
    <citation type="submission" date="2024-01" db="EMBL/GenBank/DDBJ databases">
        <title>Genome insights into Plantactinospora veratri sp. nov.</title>
        <authorList>
            <person name="Wang L."/>
        </authorList>
    </citation>
    <scope>NUCLEOTIDE SEQUENCE [LARGE SCALE GENOMIC DNA]</scope>
    <source>
        <strain evidence="3 4">NEAU-FHS4</strain>
    </source>
</reference>
<protein>
    <recommendedName>
        <fullName evidence="5">DUF4352 domain-containing protein</fullName>
    </recommendedName>
</protein>
<sequence>MSVPAEHPDPDSVTSHRAPPGPVRRMGLRAGAGTLIVAALAVGGAIANWRPVNGGGAEARERPFVQPGRFGETVSTRVFDATVLDVRGAARVASGGEAYDTAGIWIVLRVRLTTRDEATSVGYAALRDQRDRTFRATTRFTQSLVGAGRVLQPGIPVEGDLAFEVPRDAATRLTAYFGQQQVDIRMDDLAEVPLPTLDRARIDEWASASAPVPLASARAVTP</sequence>
<dbReference type="Gene3D" id="2.60.40.1240">
    <property type="match status" value="1"/>
</dbReference>